<evidence type="ECO:0000313" key="2">
    <source>
        <dbReference type="Proteomes" id="UP000276133"/>
    </source>
</evidence>
<gene>
    <name evidence="1" type="ORF">BpHYR1_015262</name>
</gene>
<proteinExistence type="predicted"/>
<evidence type="ECO:0000313" key="1">
    <source>
        <dbReference type="EMBL" id="RNA05814.1"/>
    </source>
</evidence>
<keyword evidence="2" id="KW-1185">Reference proteome</keyword>
<protein>
    <submittedName>
        <fullName evidence="1">Uncharacterized protein</fullName>
    </submittedName>
</protein>
<comment type="caution">
    <text evidence="1">The sequence shown here is derived from an EMBL/GenBank/DDBJ whole genome shotgun (WGS) entry which is preliminary data.</text>
</comment>
<accession>A0A3M7Q3M2</accession>
<dbReference type="AlphaFoldDB" id="A0A3M7Q3M2"/>
<reference evidence="1 2" key="1">
    <citation type="journal article" date="2018" name="Sci. Rep.">
        <title>Genomic signatures of local adaptation to the degree of environmental predictability in rotifers.</title>
        <authorList>
            <person name="Franch-Gras L."/>
            <person name="Hahn C."/>
            <person name="Garcia-Roger E.M."/>
            <person name="Carmona M.J."/>
            <person name="Serra M."/>
            <person name="Gomez A."/>
        </authorList>
    </citation>
    <scope>NUCLEOTIDE SEQUENCE [LARGE SCALE GENOMIC DNA]</scope>
    <source>
        <strain evidence="1">HYR1</strain>
    </source>
</reference>
<sequence length="104" mass="12201">MGREVLSCRDKNGTYKGLINICKKLGLIDENIKSNDITLDQLRKKLLDHQAFNNENTHFQKLAKDNGFKILVGFRCAFQWFKLPRSFNLIISGKINLWYYFSEL</sequence>
<name>A0A3M7Q3M2_BRAPC</name>
<organism evidence="1 2">
    <name type="scientific">Brachionus plicatilis</name>
    <name type="common">Marine rotifer</name>
    <name type="synonym">Brachionus muelleri</name>
    <dbReference type="NCBI Taxonomy" id="10195"/>
    <lineage>
        <taxon>Eukaryota</taxon>
        <taxon>Metazoa</taxon>
        <taxon>Spiralia</taxon>
        <taxon>Gnathifera</taxon>
        <taxon>Rotifera</taxon>
        <taxon>Eurotatoria</taxon>
        <taxon>Monogononta</taxon>
        <taxon>Pseudotrocha</taxon>
        <taxon>Ploima</taxon>
        <taxon>Brachionidae</taxon>
        <taxon>Brachionus</taxon>
    </lineage>
</organism>
<dbReference type="EMBL" id="REGN01007598">
    <property type="protein sequence ID" value="RNA05814.1"/>
    <property type="molecule type" value="Genomic_DNA"/>
</dbReference>
<dbReference type="Proteomes" id="UP000276133">
    <property type="component" value="Unassembled WGS sequence"/>
</dbReference>